<reference evidence="13 14" key="1">
    <citation type="journal article" date="2019" name="Genome Biol. Evol.">
        <title>Insights into the evolution of the New World diploid cottons (Gossypium, subgenus Houzingenia) based on genome sequencing.</title>
        <authorList>
            <person name="Grover C.E."/>
            <person name="Arick M.A. 2nd"/>
            <person name="Thrash A."/>
            <person name="Conover J.L."/>
            <person name="Sanders W.S."/>
            <person name="Peterson D.G."/>
            <person name="Frelichowski J.E."/>
            <person name="Scheffler J.A."/>
            <person name="Scheffler B.E."/>
            <person name="Wendel J.F."/>
        </authorList>
    </citation>
    <scope>NUCLEOTIDE SEQUENCE [LARGE SCALE GENOMIC DNA]</scope>
    <source>
        <strain evidence="13">8</strain>
        <tissue evidence="13">Leaf</tissue>
    </source>
</reference>
<comment type="caution">
    <text evidence="13">The sequence shown here is derived from an EMBL/GenBank/DDBJ whole genome shotgun (WGS) entry which is preliminary data.</text>
</comment>
<evidence type="ECO:0000256" key="2">
    <source>
        <dbReference type="ARBA" id="ARBA00007532"/>
    </source>
</evidence>
<keyword evidence="3 9" id="KW-0285">Flavoprotein</keyword>
<gene>
    <name evidence="13" type="ORF">Gotri_016162</name>
</gene>
<keyword evidence="8 9" id="KW-0676">Redox-active center</keyword>
<dbReference type="GO" id="GO:0006103">
    <property type="term" value="P:2-oxoglutarate metabolic process"/>
    <property type="evidence" value="ECO:0007669"/>
    <property type="project" value="TreeGrafter"/>
</dbReference>
<sequence>MHSTLSFSQATTVPTTNYAFHSQSPINLRFCGLRREAFGISILTRSSSGRVRLSTRGRSKRTSASTGNNGTPPKSFDYDLIIIGAGVGGHGAALHAVEKGLKTAIIEGDVVGGTCVNRGCVPSKALLAVSGRMRELQSEHHMKALGLQVSAAGYDRQGVADHANNLASKIRSNLTNSMKAIGVDILTGFGTIVGPQKVKYGKVGFTDNVVTAKDIIIATGSVPFVPKGIEVDGKTVITSDHALKLEFVPDWIAIVGSGYIGLEFSDVYTALGSEMKIALKLCFSTLGLIYAVIETPSWEDLYSLPTAIVTFIEALDQLMPGFDPEISKLAQRVLINPRKIDYHTGITPARDGKPVIVELTDAKTKEHKDTLEVDAALIATGRAPFTYGLGLENINVVTQRGFVPVDERMRVIDANGNLVPHLYCIGDANGKMMLAHAASAQGISVVEQVTGRDHVLNHLSVPAACFTHPEISMVGLTEPQAREKAEKEGFEISVAKTSFKANTKALAENEGEGLAKLIYRPDNGEILGVHIFGLHAADLIHEASNAVALGTRIQDIRFAVHAHPTLSEVLDELFKSAKDVSNMGMFKYFEVFPYIGGSLDYHMHWIQVKAPASTSSPISEPVAAEYQGTSFPSLAIDIDSAAKVGEEIFHVNHGCGYSVLAAVSLFVKLLCCDDKLYV</sequence>
<feature type="compositionally biased region" description="Polar residues" evidence="10">
    <location>
        <begin position="62"/>
        <end position="71"/>
    </location>
</feature>
<accession>A0A7J9E2K9</accession>
<dbReference type="GO" id="GO:0004148">
    <property type="term" value="F:dihydrolipoyl dehydrogenase (NADH) activity"/>
    <property type="evidence" value="ECO:0007669"/>
    <property type="project" value="TreeGrafter"/>
</dbReference>
<dbReference type="InterPro" id="IPR036188">
    <property type="entry name" value="FAD/NAD-bd_sf"/>
</dbReference>
<dbReference type="SUPFAM" id="SSF55424">
    <property type="entry name" value="FAD/NAD-linked reductases, dimerisation (C-terminal) domain"/>
    <property type="match status" value="1"/>
</dbReference>
<keyword evidence="4 9" id="KW-0274">FAD</keyword>
<dbReference type="InterPro" id="IPR004099">
    <property type="entry name" value="Pyr_nucl-diS_OxRdtase_dimer"/>
</dbReference>
<dbReference type="InterPro" id="IPR012999">
    <property type="entry name" value="Pyr_OxRdtase_I_AS"/>
</dbReference>
<keyword evidence="14" id="KW-1185">Reference proteome</keyword>
<protein>
    <recommendedName>
        <fullName evidence="15">Dihydrolipoyl dehydrogenase</fullName>
    </recommendedName>
</protein>
<evidence type="ECO:0008006" key="15">
    <source>
        <dbReference type="Google" id="ProtNLM"/>
    </source>
</evidence>
<dbReference type="Proteomes" id="UP000593568">
    <property type="component" value="Unassembled WGS sequence"/>
</dbReference>
<dbReference type="FunFam" id="3.30.390.30:FF:000001">
    <property type="entry name" value="Dihydrolipoyl dehydrogenase"/>
    <property type="match status" value="1"/>
</dbReference>
<name>A0A7J9E2K9_9ROSI</name>
<evidence type="ECO:0000256" key="1">
    <source>
        <dbReference type="ARBA" id="ARBA00001974"/>
    </source>
</evidence>
<evidence type="ECO:0000256" key="4">
    <source>
        <dbReference type="ARBA" id="ARBA00022827"/>
    </source>
</evidence>
<dbReference type="PRINTS" id="PR00411">
    <property type="entry name" value="PNDRDTASEI"/>
</dbReference>
<dbReference type="PROSITE" id="PS00076">
    <property type="entry name" value="PYRIDINE_REDOX_1"/>
    <property type="match status" value="1"/>
</dbReference>
<dbReference type="PANTHER" id="PTHR22912:SF216">
    <property type="entry name" value="DIHYDROLIPOYL DEHYDROGENASE 2, CHLOROPLASTIC-LIKE ISOFORM X1"/>
    <property type="match status" value="1"/>
</dbReference>
<dbReference type="GO" id="GO:0005739">
    <property type="term" value="C:mitochondrion"/>
    <property type="evidence" value="ECO:0007669"/>
    <property type="project" value="TreeGrafter"/>
</dbReference>
<dbReference type="PRINTS" id="PR00368">
    <property type="entry name" value="FADPNR"/>
</dbReference>
<evidence type="ECO:0000259" key="12">
    <source>
        <dbReference type="Pfam" id="PF07992"/>
    </source>
</evidence>
<evidence type="ECO:0000313" key="13">
    <source>
        <dbReference type="EMBL" id="MBA0767252.1"/>
    </source>
</evidence>
<dbReference type="Gene3D" id="3.50.50.60">
    <property type="entry name" value="FAD/NAD(P)-binding domain"/>
    <property type="match status" value="2"/>
</dbReference>
<dbReference type="InterPro" id="IPR016156">
    <property type="entry name" value="FAD/NAD-linked_Rdtase_dimer_sf"/>
</dbReference>
<dbReference type="GO" id="GO:0050660">
    <property type="term" value="F:flavin adenine dinucleotide binding"/>
    <property type="evidence" value="ECO:0007669"/>
    <property type="project" value="TreeGrafter"/>
</dbReference>
<evidence type="ECO:0000256" key="5">
    <source>
        <dbReference type="ARBA" id="ARBA00023002"/>
    </source>
</evidence>
<feature type="non-terminal residue" evidence="13">
    <location>
        <position position="1"/>
    </location>
</feature>
<dbReference type="AlphaFoldDB" id="A0A7J9E2K9"/>
<dbReference type="Pfam" id="PF07992">
    <property type="entry name" value="Pyr_redox_2"/>
    <property type="match status" value="1"/>
</dbReference>
<evidence type="ECO:0000256" key="6">
    <source>
        <dbReference type="ARBA" id="ARBA00023027"/>
    </source>
</evidence>
<dbReference type="Pfam" id="PF02852">
    <property type="entry name" value="Pyr_redox_dim"/>
    <property type="match status" value="1"/>
</dbReference>
<keyword evidence="5 9" id="KW-0560">Oxidoreductase</keyword>
<organism evidence="13 14">
    <name type="scientific">Gossypium trilobum</name>
    <dbReference type="NCBI Taxonomy" id="34281"/>
    <lineage>
        <taxon>Eukaryota</taxon>
        <taxon>Viridiplantae</taxon>
        <taxon>Streptophyta</taxon>
        <taxon>Embryophyta</taxon>
        <taxon>Tracheophyta</taxon>
        <taxon>Spermatophyta</taxon>
        <taxon>Magnoliopsida</taxon>
        <taxon>eudicotyledons</taxon>
        <taxon>Gunneridae</taxon>
        <taxon>Pentapetalae</taxon>
        <taxon>rosids</taxon>
        <taxon>malvids</taxon>
        <taxon>Malvales</taxon>
        <taxon>Malvaceae</taxon>
        <taxon>Malvoideae</taxon>
        <taxon>Gossypium</taxon>
    </lineage>
</organism>
<evidence type="ECO:0000256" key="8">
    <source>
        <dbReference type="ARBA" id="ARBA00023284"/>
    </source>
</evidence>
<evidence type="ECO:0000256" key="3">
    <source>
        <dbReference type="ARBA" id="ARBA00022630"/>
    </source>
</evidence>
<dbReference type="Gene3D" id="3.30.390.30">
    <property type="match status" value="1"/>
</dbReference>
<evidence type="ECO:0000256" key="9">
    <source>
        <dbReference type="RuleBase" id="RU003691"/>
    </source>
</evidence>
<comment type="similarity">
    <text evidence="2 9">Belongs to the class-I pyridine nucleotide-disulfide oxidoreductase family.</text>
</comment>
<dbReference type="SUPFAM" id="SSF51905">
    <property type="entry name" value="FAD/NAD(P)-binding domain"/>
    <property type="match status" value="1"/>
</dbReference>
<evidence type="ECO:0000259" key="11">
    <source>
        <dbReference type="Pfam" id="PF02852"/>
    </source>
</evidence>
<proteinExistence type="inferred from homology"/>
<feature type="domain" description="Pyridine nucleotide-disulphide oxidoreductase dimerisation" evidence="11">
    <location>
        <begin position="461"/>
        <end position="572"/>
    </location>
</feature>
<dbReference type="GO" id="GO:0045252">
    <property type="term" value="C:oxoglutarate dehydrogenase complex"/>
    <property type="evidence" value="ECO:0007669"/>
    <property type="project" value="TreeGrafter"/>
</dbReference>
<dbReference type="InterPro" id="IPR023753">
    <property type="entry name" value="FAD/NAD-binding_dom"/>
</dbReference>
<evidence type="ECO:0000313" key="14">
    <source>
        <dbReference type="Proteomes" id="UP000593568"/>
    </source>
</evidence>
<evidence type="ECO:0000256" key="7">
    <source>
        <dbReference type="ARBA" id="ARBA00023157"/>
    </source>
</evidence>
<keyword evidence="7" id="KW-1015">Disulfide bond</keyword>
<dbReference type="PANTHER" id="PTHR22912">
    <property type="entry name" value="DISULFIDE OXIDOREDUCTASE"/>
    <property type="match status" value="1"/>
</dbReference>
<comment type="cofactor">
    <cofactor evidence="1">
        <name>FAD</name>
        <dbReference type="ChEBI" id="CHEBI:57692"/>
    </cofactor>
</comment>
<keyword evidence="6" id="KW-0520">NAD</keyword>
<dbReference type="InterPro" id="IPR050151">
    <property type="entry name" value="Class-I_Pyr_Nuc-Dis_Oxidored"/>
</dbReference>
<feature type="region of interest" description="Disordered" evidence="10">
    <location>
        <begin position="51"/>
        <end position="71"/>
    </location>
</feature>
<evidence type="ECO:0000256" key="10">
    <source>
        <dbReference type="SAM" id="MobiDB-lite"/>
    </source>
</evidence>
<feature type="domain" description="FAD/NAD(P)-binding" evidence="12">
    <location>
        <begin position="78"/>
        <end position="442"/>
    </location>
</feature>
<dbReference type="EMBL" id="JABEZW010000006">
    <property type="protein sequence ID" value="MBA0767252.1"/>
    <property type="molecule type" value="Genomic_DNA"/>
</dbReference>